<comment type="catalytic activity">
    <reaction evidence="1">
        <text>Hydrolysis of terminal non-reducing beta-D-galactose residues in beta-D-galactosides.</text>
        <dbReference type="EC" id="3.2.1.23"/>
    </reaction>
</comment>
<proteinExistence type="predicted"/>
<dbReference type="AlphaFoldDB" id="A0A444Y5L0"/>
<dbReference type="STRING" id="3818.A0A444Y5L0"/>
<dbReference type="InterPro" id="IPR017853">
    <property type="entry name" value="GH"/>
</dbReference>
<protein>
    <recommendedName>
        <fullName evidence="2">beta-galactosidase</fullName>
        <ecNumber evidence="2">3.2.1.23</ecNumber>
    </recommendedName>
</protein>
<dbReference type="SMR" id="A0A444Y5L0"/>
<dbReference type="PANTHER" id="PTHR46859">
    <property type="entry name" value="TRANSMEMBRANE FRAGILE-X-F-ASSOCIATED PROTEIN"/>
    <property type="match status" value="1"/>
</dbReference>
<evidence type="ECO:0000256" key="1">
    <source>
        <dbReference type="ARBA" id="ARBA00001412"/>
    </source>
</evidence>
<sequence>MKIIQKAGLYAHLRIGPYVCAEWNFEYNTFSPDTVNKMPRTDLVEEIFRLQAALGEQTQVTKFSQEEYERLQNS</sequence>
<dbReference type="PANTHER" id="PTHR46859:SF6">
    <property type="entry name" value="TRANSMEMBRANE FRAGILE-X-F-ASSOCIATED PROTEIN"/>
    <property type="match status" value="1"/>
</dbReference>
<feature type="domain" description="Glycoside hydrolase 35 catalytic" evidence="3">
    <location>
        <begin position="1"/>
        <end position="25"/>
    </location>
</feature>
<reference evidence="4 5" key="1">
    <citation type="submission" date="2019-01" db="EMBL/GenBank/DDBJ databases">
        <title>Sequencing of cultivated peanut Arachis hypogaea provides insights into genome evolution and oil improvement.</title>
        <authorList>
            <person name="Chen X."/>
        </authorList>
    </citation>
    <scope>NUCLEOTIDE SEQUENCE [LARGE SCALE GENOMIC DNA]</scope>
    <source>
        <strain evidence="5">cv. Fuhuasheng</strain>
        <tissue evidence="4">Leaves</tissue>
    </source>
</reference>
<dbReference type="Pfam" id="PF01301">
    <property type="entry name" value="Glyco_hydro_35"/>
    <property type="match status" value="1"/>
</dbReference>
<dbReference type="Gramene" id="arahy.Tifrunner.gnm2.ann2.Ah18g131200.1">
    <property type="protein sequence ID" value="arahy.Tifrunner.gnm2.ann2.Ah18g131200.1-CDS"/>
    <property type="gene ID" value="arahy.Tifrunner.gnm2.ann2.Ah18g131200"/>
</dbReference>
<dbReference type="Proteomes" id="UP000289738">
    <property type="component" value="Chromosome B08"/>
</dbReference>
<evidence type="ECO:0000313" key="4">
    <source>
        <dbReference type="EMBL" id="RYQ97208.1"/>
    </source>
</evidence>
<accession>A0A444Y5L0</accession>
<dbReference type="GO" id="GO:0004565">
    <property type="term" value="F:beta-galactosidase activity"/>
    <property type="evidence" value="ECO:0007669"/>
    <property type="project" value="UniProtKB-EC"/>
</dbReference>
<name>A0A444Y5L0_ARAHY</name>
<organism evidence="4 5">
    <name type="scientific">Arachis hypogaea</name>
    <name type="common">Peanut</name>
    <dbReference type="NCBI Taxonomy" id="3818"/>
    <lineage>
        <taxon>Eukaryota</taxon>
        <taxon>Viridiplantae</taxon>
        <taxon>Streptophyta</taxon>
        <taxon>Embryophyta</taxon>
        <taxon>Tracheophyta</taxon>
        <taxon>Spermatophyta</taxon>
        <taxon>Magnoliopsida</taxon>
        <taxon>eudicotyledons</taxon>
        <taxon>Gunneridae</taxon>
        <taxon>Pentapetalae</taxon>
        <taxon>rosids</taxon>
        <taxon>fabids</taxon>
        <taxon>Fabales</taxon>
        <taxon>Fabaceae</taxon>
        <taxon>Papilionoideae</taxon>
        <taxon>50 kb inversion clade</taxon>
        <taxon>dalbergioids sensu lato</taxon>
        <taxon>Dalbergieae</taxon>
        <taxon>Pterocarpus clade</taxon>
        <taxon>Arachis</taxon>
    </lineage>
</organism>
<keyword evidence="5" id="KW-1185">Reference proteome</keyword>
<comment type="caution">
    <text evidence="4">The sequence shown here is derived from an EMBL/GenBank/DDBJ whole genome shotgun (WGS) entry which is preliminary data.</text>
</comment>
<evidence type="ECO:0000256" key="2">
    <source>
        <dbReference type="ARBA" id="ARBA00012756"/>
    </source>
</evidence>
<dbReference type="EC" id="3.2.1.23" evidence="2"/>
<dbReference type="Gene3D" id="3.20.20.80">
    <property type="entry name" value="Glycosidases"/>
    <property type="match status" value="1"/>
</dbReference>
<gene>
    <name evidence="4" type="ORF">Ahy_B08g093228</name>
</gene>
<evidence type="ECO:0000313" key="5">
    <source>
        <dbReference type="Proteomes" id="UP000289738"/>
    </source>
</evidence>
<dbReference type="InterPro" id="IPR031330">
    <property type="entry name" value="Gly_Hdrlase_35_cat"/>
</dbReference>
<evidence type="ECO:0000259" key="3">
    <source>
        <dbReference type="Pfam" id="PF01301"/>
    </source>
</evidence>
<dbReference type="EMBL" id="SDMP01000018">
    <property type="protein sequence ID" value="RYQ97208.1"/>
    <property type="molecule type" value="Genomic_DNA"/>
</dbReference>
<dbReference type="SUPFAM" id="SSF51445">
    <property type="entry name" value="(Trans)glycosidases"/>
    <property type="match status" value="1"/>
</dbReference>